<dbReference type="SMART" id="SM00174">
    <property type="entry name" value="RHO"/>
    <property type="match status" value="1"/>
</dbReference>
<dbReference type="AlphaFoldDB" id="A0A132NYP1"/>
<gene>
    <name evidence="3" type="ORF">QR46_1163</name>
</gene>
<dbReference type="InterPro" id="IPR027417">
    <property type="entry name" value="P-loop_NTPase"/>
</dbReference>
<proteinExistence type="predicted"/>
<dbReference type="FunFam" id="3.40.50.300:FF:001329">
    <property type="entry name" value="Small GTP-binding protein, putative"/>
    <property type="match status" value="1"/>
</dbReference>
<feature type="compositionally biased region" description="Basic and acidic residues" evidence="2">
    <location>
        <begin position="195"/>
        <end position="204"/>
    </location>
</feature>
<name>A0A132NYP1_GIAIN</name>
<dbReference type="PANTHER" id="PTHR47978">
    <property type="match status" value="1"/>
</dbReference>
<dbReference type="SUPFAM" id="SSF52540">
    <property type="entry name" value="P-loop containing nucleoside triphosphate hydrolases"/>
    <property type="match status" value="1"/>
</dbReference>
<dbReference type="NCBIfam" id="TIGR00231">
    <property type="entry name" value="small_GTP"/>
    <property type="match status" value="1"/>
</dbReference>
<keyword evidence="1" id="KW-0547">Nucleotide-binding</keyword>
<organism evidence="3 4">
    <name type="scientific">Giardia duodenalis assemblage B</name>
    <dbReference type="NCBI Taxonomy" id="1394984"/>
    <lineage>
        <taxon>Eukaryota</taxon>
        <taxon>Metamonada</taxon>
        <taxon>Diplomonadida</taxon>
        <taxon>Hexamitidae</taxon>
        <taxon>Giardiinae</taxon>
        <taxon>Giardia</taxon>
    </lineage>
</organism>
<feature type="region of interest" description="Disordered" evidence="2">
    <location>
        <begin position="178"/>
        <end position="204"/>
    </location>
</feature>
<dbReference type="PROSITE" id="PS51421">
    <property type="entry name" value="RAS"/>
    <property type="match status" value="1"/>
</dbReference>
<dbReference type="Pfam" id="PF00071">
    <property type="entry name" value="Ras"/>
    <property type="match status" value="1"/>
</dbReference>
<dbReference type="OrthoDB" id="9989112at2759"/>
<evidence type="ECO:0000256" key="1">
    <source>
        <dbReference type="ARBA" id="ARBA00022741"/>
    </source>
</evidence>
<dbReference type="SMART" id="SM00173">
    <property type="entry name" value="RAS"/>
    <property type="match status" value="1"/>
</dbReference>
<dbReference type="GO" id="GO:0003924">
    <property type="term" value="F:GTPase activity"/>
    <property type="evidence" value="ECO:0007669"/>
    <property type="project" value="InterPro"/>
</dbReference>
<dbReference type="EMBL" id="JXTI01000022">
    <property type="protein sequence ID" value="KWX14802.1"/>
    <property type="molecule type" value="Genomic_DNA"/>
</dbReference>
<comment type="caution">
    <text evidence="3">The sequence shown here is derived from an EMBL/GenBank/DDBJ whole genome shotgun (WGS) entry which is preliminary data.</text>
</comment>
<dbReference type="Gene3D" id="3.40.50.300">
    <property type="entry name" value="P-loop containing nucleotide triphosphate hydrolases"/>
    <property type="match status" value="1"/>
</dbReference>
<protein>
    <submittedName>
        <fullName evidence="3">RabD/ putative GTP-binding protein</fullName>
    </submittedName>
</protein>
<dbReference type="PROSITE" id="PS51420">
    <property type="entry name" value="RHO"/>
    <property type="match status" value="1"/>
</dbReference>
<dbReference type="CDD" id="cd00154">
    <property type="entry name" value="Rab"/>
    <property type="match status" value="1"/>
</dbReference>
<dbReference type="InterPro" id="IPR001806">
    <property type="entry name" value="Small_GTPase"/>
</dbReference>
<dbReference type="GO" id="GO:0005525">
    <property type="term" value="F:GTP binding"/>
    <property type="evidence" value="ECO:0007669"/>
    <property type="project" value="InterPro"/>
</dbReference>
<dbReference type="PRINTS" id="PR00449">
    <property type="entry name" value="RASTRNSFRMNG"/>
</dbReference>
<sequence length="204" mass="23173">MSTYSERHKLVVLGNARVGKTSLIVRLMTDTFKDACTPTYGVDWFYKDIEIPDENATINLHIWDTGGTEHYSSMQPLYLRGAAVILLCYDVTNRLSFENLLYWKDLAATNRSTELYYLVATKSDQAEHRAVKEQDAERLSVLLGCQGYFEVSAATGTNIDKLFDKIARDLKEQIDFNRSQSQANPPTVDLQKLPQESHTKGCYC</sequence>
<dbReference type="InterPro" id="IPR005225">
    <property type="entry name" value="Small_GTP-bd"/>
</dbReference>
<reference evidence="3 4" key="1">
    <citation type="journal article" date="2015" name="Mol. Biochem. Parasitol.">
        <title>Identification of polymorphic genes for use in assemblage B genotyping assays through comparative genomics of multiple assemblage B Giardia duodenalis isolates.</title>
        <authorList>
            <person name="Wielinga C."/>
            <person name="Thompson R.C."/>
            <person name="Monis P."/>
            <person name="Ryan U."/>
        </authorList>
    </citation>
    <scope>NUCLEOTIDE SEQUENCE [LARGE SCALE GENOMIC DNA]</scope>
    <source>
        <strain evidence="3 4">BAH15c1</strain>
    </source>
</reference>
<dbReference type="SMART" id="SM00175">
    <property type="entry name" value="RAB"/>
    <property type="match status" value="1"/>
</dbReference>
<evidence type="ECO:0000256" key="2">
    <source>
        <dbReference type="SAM" id="MobiDB-lite"/>
    </source>
</evidence>
<evidence type="ECO:0000313" key="3">
    <source>
        <dbReference type="EMBL" id="KWX14802.1"/>
    </source>
</evidence>
<dbReference type="PROSITE" id="PS51419">
    <property type="entry name" value="RAB"/>
    <property type="match status" value="1"/>
</dbReference>
<dbReference type="VEuPathDB" id="GiardiaDB:QR46_1163"/>
<accession>A0A132NYP1</accession>
<evidence type="ECO:0000313" key="4">
    <source>
        <dbReference type="Proteomes" id="UP000070089"/>
    </source>
</evidence>
<dbReference type="Proteomes" id="UP000070089">
    <property type="component" value="Unassembled WGS sequence"/>
</dbReference>